<accession>A0AAE0K5G2</accession>
<keyword evidence="3" id="KW-1185">Reference proteome</keyword>
<evidence type="ECO:0000313" key="3">
    <source>
        <dbReference type="Proteomes" id="UP001285441"/>
    </source>
</evidence>
<protein>
    <recommendedName>
        <fullName evidence="4">Secreted protein</fullName>
    </recommendedName>
</protein>
<feature type="chain" id="PRO_5042297976" description="Secreted protein" evidence="1">
    <location>
        <begin position="22"/>
        <end position="110"/>
    </location>
</feature>
<reference evidence="2" key="1">
    <citation type="journal article" date="2023" name="Mol. Phylogenet. Evol.">
        <title>Genome-scale phylogeny and comparative genomics of the fungal order Sordariales.</title>
        <authorList>
            <person name="Hensen N."/>
            <person name="Bonometti L."/>
            <person name="Westerberg I."/>
            <person name="Brannstrom I.O."/>
            <person name="Guillou S."/>
            <person name="Cros-Aarteil S."/>
            <person name="Calhoun S."/>
            <person name="Haridas S."/>
            <person name="Kuo A."/>
            <person name="Mondo S."/>
            <person name="Pangilinan J."/>
            <person name="Riley R."/>
            <person name="LaButti K."/>
            <person name="Andreopoulos B."/>
            <person name="Lipzen A."/>
            <person name="Chen C."/>
            <person name="Yan M."/>
            <person name="Daum C."/>
            <person name="Ng V."/>
            <person name="Clum A."/>
            <person name="Steindorff A."/>
            <person name="Ohm R.A."/>
            <person name="Martin F."/>
            <person name="Silar P."/>
            <person name="Natvig D.O."/>
            <person name="Lalanne C."/>
            <person name="Gautier V."/>
            <person name="Ament-Velasquez S.L."/>
            <person name="Kruys A."/>
            <person name="Hutchinson M.I."/>
            <person name="Powell A.J."/>
            <person name="Barry K."/>
            <person name="Miller A.N."/>
            <person name="Grigoriev I.V."/>
            <person name="Debuchy R."/>
            <person name="Gladieux P."/>
            <person name="Hiltunen Thoren M."/>
            <person name="Johannesson H."/>
        </authorList>
    </citation>
    <scope>NUCLEOTIDE SEQUENCE</scope>
    <source>
        <strain evidence="2">CBS 232.78</strain>
    </source>
</reference>
<gene>
    <name evidence="2" type="ORF">B0H63DRAFT_316767</name>
</gene>
<evidence type="ECO:0008006" key="4">
    <source>
        <dbReference type="Google" id="ProtNLM"/>
    </source>
</evidence>
<comment type="caution">
    <text evidence="2">The sequence shown here is derived from an EMBL/GenBank/DDBJ whole genome shotgun (WGS) entry which is preliminary data.</text>
</comment>
<keyword evidence="1" id="KW-0732">Signal</keyword>
<proteinExistence type="predicted"/>
<evidence type="ECO:0000313" key="2">
    <source>
        <dbReference type="EMBL" id="KAK3370488.1"/>
    </source>
</evidence>
<organism evidence="2 3">
    <name type="scientific">Podospora didyma</name>
    <dbReference type="NCBI Taxonomy" id="330526"/>
    <lineage>
        <taxon>Eukaryota</taxon>
        <taxon>Fungi</taxon>
        <taxon>Dikarya</taxon>
        <taxon>Ascomycota</taxon>
        <taxon>Pezizomycotina</taxon>
        <taxon>Sordariomycetes</taxon>
        <taxon>Sordariomycetidae</taxon>
        <taxon>Sordariales</taxon>
        <taxon>Podosporaceae</taxon>
        <taxon>Podospora</taxon>
    </lineage>
</organism>
<dbReference type="AlphaFoldDB" id="A0AAE0K5G2"/>
<feature type="signal peptide" evidence="1">
    <location>
        <begin position="1"/>
        <end position="21"/>
    </location>
</feature>
<reference evidence="2" key="2">
    <citation type="submission" date="2023-06" db="EMBL/GenBank/DDBJ databases">
        <authorList>
            <consortium name="Lawrence Berkeley National Laboratory"/>
            <person name="Haridas S."/>
            <person name="Hensen N."/>
            <person name="Bonometti L."/>
            <person name="Westerberg I."/>
            <person name="Brannstrom I.O."/>
            <person name="Guillou S."/>
            <person name="Cros-Aarteil S."/>
            <person name="Calhoun S."/>
            <person name="Kuo A."/>
            <person name="Mondo S."/>
            <person name="Pangilinan J."/>
            <person name="Riley R."/>
            <person name="LaButti K."/>
            <person name="Andreopoulos B."/>
            <person name="Lipzen A."/>
            <person name="Chen C."/>
            <person name="Yanf M."/>
            <person name="Daum C."/>
            <person name="Ng V."/>
            <person name="Clum A."/>
            <person name="Steindorff A."/>
            <person name="Ohm R."/>
            <person name="Martin F."/>
            <person name="Silar P."/>
            <person name="Natvig D."/>
            <person name="Lalanne C."/>
            <person name="Gautier V."/>
            <person name="Ament-velasquez S.L."/>
            <person name="Kruys A."/>
            <person name="Hutchinson M.I."/>
            <person name="Powell A.J."/>
            <person name="Barry K."/>
            <person name="Miller A.N."/>
            <person name="Grigoriev I.V."/>
            <person name="Debuchy R."/>
            <person name="Gladieux P."/>
            <person name="Thoren M.H."/>
            <person name="Johannesson H."/>
        </authorList>
    </citation>
    <scope>NUCLEOTIDE SEQUENCE</scope>
    <source>
        <strain evidence="2">CBS 232.78</strain>
    </source>
</reference>
<evidence type="ECO:0000256" key="1">
    <source>
        <dbReference type="SAM" id="SignalP"/>
    </source>
</evidence>
<dbReference type="EMBL" id="JAULSW010000009">
    <property type="protein sequence ID" value="KAK3370488.1"/>
    <property type="molecule type" value="Genomic_DNA"/>
</dbReference>
<name>A0AAE0K5G2_9PEZI</name>
<sequence length="110" mass="12544">MPLVSILTLTLVECTCRSRRAEPIMFVIGPTDWFWKKTLSTTTMTTTITAAATQLQQITHNPRRRAKISLGASIPLSSSKKLPRKSAPRFFFPFFSHFFLKKKKTLSRPT</sequence>
<dbReference type="Proteomes" id="UP001285441">
    <property type="component" value="Unassembled WGS sequence"/>
</dbReference>